<evidence type="ECO:0000259" key="1">
    <source>
        <dbReference type="Pfam" id="PF12773"/>
    </source>
</evidence>
<dbReference type="Gene3D" id="3.30.479.30">
    <property type="entry name" value="Band 7 domain"/>
    <property type="match status" value="1"/>
</dbReference>
<name>A0A367ZSG7_9BACT</name>
<dbReference type="CDD" id="cd03408">
    <property type="entry name" value="SPFH_like_u1"/>
    <property type="match status" value="1"/>
</dbReference>
<proteinExistence type="predicted"/>
<dbReference type="InterPro" id="IPR025874">
    <property type="entry name" value="DZR"/>
</dbReference>
<evidence type="ECO:0008006" key="5">
    <source>
        <dbReference type="Google" id="ProtNLM"/>
    </source>
</evidence>
<sequence length="385" mass="42068">MGFFSDQFRSVIEWKDPSPDVLIWRWDGGSDELKNASKLLINPGQAAIFVYQGQVQAIHDYPGLFDLRTANIPFWTTITKFMQGFASEHKANIYFVRLTEFLNQKWGTKAPIKYEDPKYKFPVGLRAFGNFSFKIVEPRKFFTEVTSTRHVFTVAEIRTIIVDRLMTPLTDLFAASGYSYAEIDRKRVELSEALRKRVADIFPPLGFELTDFRIENTDFDEDTKRRINKIADQMAEAQAVRALGDIDGASMNNYTRVEQLKAIQAAAQNPGGMAGMGIGLGAGLGMGQGMAQAFQPMSGAPSGGATVPCSGCRSPMDANARFCPNCGKPNTAGKAACVKCQALITAGAKFCPECGAPQSAPACPGCQKPLAAGARFCPECGYKLA</sequence>
<accession>A0A367ZSG7</accession>
<reference evidence="3 4" key="1">
    <citation type="submission" date="2018-05" db="EMBL/GenBank/DDBJ databases">
        <title>A metagenomic window into the 2 km-deep terrestrial subsurface aquifer revealed taxonomically and functionally diverse microbial community comprising novel uncultured bacterial lineages.</title>
        <authorList>
            <person name="Kadnikov V.V."/>
            <person name="Mardanov A.V."/>
            <person name="Beletsky A.V."/>
            <person name="Banks D."/>
            <person name="Pimenov N.V."/>
            <person name="Frank Y.A."/>
            <person name="Karnachuk O.V."/>
            <person name="Ravin N.V."/>
        </authorList>
    </citation>
    <scope>NUCLEOTIDE SEQUENCE [LARGE SCALE GENOMIC DNA]</scope>
    <source>
        <strain evidence="3">BY5</strain>
    </source>
</reference>
<evidence type="ECO:0000313" key="3">
    <source>
        <dbReference type="EMBL" id="RCK80980.1"/>
    </source>
</evidence>
<dbReference type="PANTHER" id="PTHR37826">
    <property type="entry name" value="FLOTILLIN BAND_7_5 DOMAIN PROTEIN"/>
    <property type="match status" value="1"/>
</dbReference>
<dbReference type="EMBL" id="QOQW01000003">
    <property type="protein sequence ID" value="RCK80980.1"/>
    <property type="molecule type" value="Genomic_DNA"/>
</dbReference>
<dbReference type="InterPro" id="IPR036013">
    <property type="entry name" value="Band_7/SPFH_dom_sf"/>
</dbReference>
<dbReference type="Proteomes" id="UP000252355">
    <property type="component" value="Unassembled WGS sequence"/>
</dbReference>
<comment type="caution">
    <text evidence="3">The sequence shown here is derived from an EMBL/GenBank/DDBJ whole genome shotgun (WGS) entry which is preliminary data.</text>
</comment>
<feature type="domain" description="DZANK-type" evidence="1">
    <location>
        <begin position="337"/>
        <end position="381"/>
    </location>
</feature>
<dbReference type="InterPro" id="IPR033880">
    <property type="entry name" value="SPFH_YdjI"/>
</dbReference>
<protein>
    <recommendedName>
        <fullName evidence="5">Virion core protein (Lumpy skin disease virus)</fullName>
    </recommendedName>
</protein>
<gene>
    <name evidence="3" type="ORF">OZSIB_2357</name>
</gene>
<evidence type="ECO:0000259" key="2">
    <source>
        <dbReference type="Pfam" id="PF13421"/>
    </source>
</evidence>
<organism evidence="3 4">
    <name type="scientific">Candidatus Ozemobacter sibiricus</name>
    <dbReference type="NCBI Taxonomy" id="2268124"/>
    <lineage>
        <taxon>Bacteria</taxon>
        <taxon>Candidatus Ozemobacteria</taxon>
        <taxon>Candidatus Ozemobacterales</taxon>
        <taxon>Candidatus Ozemobacteraceae</taxon>
        <taxon>Candidatus Ozemobacter</taxon>
    </lineage>
</organism>
<dbReference type="PANTHER" id="PTHR37826:SF2">
    <property type="entry name" value="ZINC-RIBBON DOMAIN-CONTAINING PROTEIN"/>
    <property type="match status" value="1"/>
</dbReference>
<evidence type="ECO:0000313" key="4">
    <source>
        <dbReference type="Proteomes" id="UP000252355"/>
    </source>
</evidence>
<dbReference type="Pfam" id="PF12773">
    <property type="entry name" value="DZR"/>
    <property type="match status" value="1"/>
</dbReference>
<dbReference type="AlphaFoldDB" id="A0A367ZSG7"/>
<feature type="domain" description="SPFH" evidence="2">
    <location>
        <begin position="23"/>
        <end position="231"/>
    </location>
</feature>
<dbReference type="Pfam" id="PF13421">
    <property type="entry name" value="Band_7_1"/>
    <property type="match status" value="1"/>
</dbReference>
<dbReference type="SUPFAM" id="SSF117892">
    <property type="entry name" value="Band 7/SPFH domain"/>
    <property type="match status" value="1"/>
</dbReference>